<dbReference type="PANTHER" id="PTHR13379">
    <property type="entry name" value="UNCHARACTERIZED DUF1308"/>
    <property type="match status" value="1"/>
</dbReference>
<name>A0A9P6CT57_9AGAR</name>
<gene>
    <name evidence="1" type="ORF">BDN70DRAFT_818263</name>
</gene>
<reference evidence="1" key="1">
    <citation type="submission" date="2020-11" db="EMBL/GenBank/DDBJ databases">
        <authorList>
            <consortium name="DOE Joint Genome Institute"/>
            <person name="Ahrendt S."/>
            <person name="Riley R."/>
            <person name="Andreopoulos W."/>
            <person name="Labutti K."/>
            <person name="Pangilinan J."/>
            <person name="Ruiz-Duenas F.J."/>
            <person name="Barrasa J.M."/>
            <person name="Sanchez-Garcia M."/>
            <person name="Camarero S."/>
            <person name="Miyauchi S."/>
            <person name="Serrano A."/>
            <person name="Linde D."/>
            <person name="Babiker R."/>
            <person name="Drula E."/>
            <person name="Ayuso-Fernandez I."/>
            <person name="Pacheco R."/>
            <person name="Padilla G."/>
            <person name="Ferreira P."/>
            <person name="Barriuso J."/>
            <person name="Kellner H."/>
            <person name="Castanera R."/>
            <person name="Alfaro M."/>
            <person name="Ramirez L."/>
            <person name="Pisabarro A.G."/>
            <person name="Kuo A."/>
            <person name="Tritt A."/>
            <person name="Lipzen A."/>
            <person name="He G."/>
            <person name="Yan M."/>
            <person name="Ng V."/>
            <person name="Cullen D."/>
            <person name="Martin F."/>
            <person name="Rosso M.-N."/>
            <person name="Henrissat B."/>
            <person name="Hibbett D."/>
            <person name="Martinez A.T."/>
            <person name="Grigoriev I.V."/>
        </authorList>
    </citation>
    <scope>NUCLEOTIDE SEQUENCE</scope>
    <source>
        <strain evidence="1">CIRM-BRFM 674</strain>
    </source>
</reference>
<protein>
    <recommendedName>
        <fullName evidence="3">DUF1308 domain-containing protein</fullName>
    </recommendedName>
</protein>
<evidence type="ECO:0000313" key="2">
    <source>
        <dbReference type="Proteomes" id="UP000807469"/>
    </source>
</evidence>
<evidence type="ECO:0000313" key="1">
    <source>
        <dbReference type="EMBL" id="KAF9472705.1"/>
    </source>
</evidence>
<accession>A0A9P6CT57</accession>
<keyword evidence="2" id="KW-1185">Reference proteome</keyword>
<dbReference type="PANTHER" id="PTHR13379:SF0">
    <property type="entry name" value="UPF0415 PROTEIN C7ORF25"/>
    <property type="match status" value="1"/>
</dbReference>
<dbReference type="OrthoDB" id="14527at2759"/>
<dbReference type="Proteomes" id="UP000807469">
    <property type="component" value="Unassembled WGS sequence"/>
</dbReference>
<organism evidence="1 2">
    <name type="scientific">Pholiota conissans</name>
    <dbReference type="NCBI Taxonomy" id="109636"/>
    <lineage>
        <taxon>Eukaryota</taxon>
        <taxon>Fungi</taxon>
        <taxon>Dikarya</taxon>
        <taxon>Basidiomycota</taxon>
        <taxon>Agaricomycotina</taxon>
        <taxon>Agaricomycetes</taxon>
        <taxon>Agaricomycetidae</taxon>
        <taxon>Agaricales</taxon>
        <taxon>Agaricineae</taxon>
        <taxon>Strophariaceae</taxon>
        <taxon>Pholiota</taxon>
    </lineage>
</organism>
<dbReference type="EMBL" id="MU155506">
    <property type="protein sequence ID" value="KAF9472705.1"/>
    <property type="molecule type" value="Genomic_DNA"/>
</dbReference>
<sequence>MAHPELHATRALLHHINVQIAHFKPLTARPPILDSSYDNANEVTEENQWLHQENVPGLKKLKETIKLDLGALDKFLEDPNCVNLPPLSTNAPYLIAVWNEVVCAPPPTVSIFKTFHVANLEKSGKKFEKITVPGVKVDVVAENGRRWIRVNTIKNSRMLSEFREIDSYLTDSDEDSDDGDWDNIGRPSLAQTEFDNSLLRMGRSLLAAAEANCIEGTTETPTITLRLTRLNPDSNEDGSLPDPRIAQTISMLKDMGIEVELGERSETEIPELSSSTDAPIDSVPITFLPTRNINLDLSALIALISDLTHAPLPGSIEQANRRFVPPQEYREWKVKRLAMIGKAKAKSQTNGDSSDTLPGLENDINDLPGDLIKHSRALTNQLLQEMSAGLLQEIHDRIAASSPGDVVFWTTAEARDRCLRIVSKIGGIHEKRRARALFCFSPDPESNTEIPLEEAQKAYWQDSRFSTNFIPLLPIRIFPSSSPHTSTMPELAQLSPSPFGVSIGQVCDDLLSQETVPHPRAIPNINSSSASLDNTCAEPHNVEIQRASVTKANPRLTAHTVQSMRWGAELGWTTLTANRSSVKAILRELKAARTAGRLRVVGQSIGIHEDEKEEETSTQTDAEKMAAFWVIDPRSLAEGMSSFAPADDS</sequence>
<dbReference type="AlphaFoldDB" id="A0A9P6CT57"/>
<proteinExistence type="predicted"/>
<evidence type="ECO:0008006" key="3">
    <source>
        <dbReference type="Google" id="ProtNLM"/>
    </source>
</evidence>
<comment type="caution">
    <text evidence="1">The sequence shown here is derived from an EMBL/GenBank/DDBJ whole genome shotgun (WGS) entry which is preliminary data.</text>
</comment>